<gene>
    <name evidence="8" type="ORF">LMS43_07125</name>
</gene>
<feature type="transmembrane region" description="Helical" evidence="6">
    <location>
        <begin position="283"/>
        <end position="301"/>
    </location>
</feature>
<evidence type="ECO:0000259" key="7">
    <source>
        <dbReference type="PROSITE" id="PS50850"/>
    </source>
</evidence>
<dbReference type="InterPro" id="IPR011701">
    <property type="entry name" value="MFS"/>
</dbReference>
<comment type="caution">
    <text evidence="8">The sequence shown here is derived from an EMBL/GenBank/DDBJ whole genome shotgun (WGS) entry which is preliminary data.</text>
</comment>
<evidence type="ECO:0000313" key="9">
    <source>
        <dbReference type="Proteomes" id="UP001168613"/>
    </source>
</evidence>
<dbReference type="CDD" id="cd17324">
    <property type="entry name" value="MFS_NepI_like"/>
    <property type="match status" value="1"/>
</dbReference>
<keyword evidence="9" id="KW-1185">Reference proteome</keyword>
<dbReference type="SUPFAM" id="SSF103473">
    <property type="entry name" value="MFS general substrate transporter"/>
    <property type="match status" value="1"/>
</dbReference>
<feature type="transmembrane region" description="Helical" evidence="6">
    <location>
        <begin position="147"/>
        <end position="168"/>
    </location>
</feature>
<dbReference type="Proteomes" id="UP001168613">
    <property type="component" value="Unassembled WGS sequence"/>
</dbReference>
<dbReference type="EMBL" id="JAJHNU010000001">
    <property type="protein sequence ID" value="MDN4121056.1"/>
    <property type="molecule type" value="Genomic_DNA"/>
</dbReference>
<protein>
    <submittedName>
        <fullName evidence="8">MFS transporter</fullName>
    </submittedName>
</protein>
<dbReference type="PANTHER" id="PTHR43124">
    <property type="entry name" value="PURINE EFFLUX PUMP PBUE"/>
    <property type="match status" value="1"/>
</dbReference>
<feature type="transmembrane region" description="Helical" evidence="6">
    <location>
        <begin position="374"/>
        <end position="392"/>
    </location>
</feature>
<keyword evidence="4 6" id="KW-1133">Transmembrane helix</keyword>
<organism evidence="8 9">
    <name type="scientific">Alcaligenes endophyticus</name>
    <dbReference type="NCBI Taxonomy" id="1929088"/>
    <lineage>
        <taxon>Bacteria</taxon>
        <taxon>Pseudomonadati</taxon>
        <taxon>Pseudomonadota</taxon>
        <taxon>Betaproteobacteria</taxon>
        <taxon>Burkholderiales</taxon>
        <taxon>Alcaligenaceae</taxon>
        <taxon>Alcaligenes</taxon>
    </lineage>
</organism>
<feature type="transmembrane region" description="Helical" evidence="6">
    <location>
        <begin position="174"/>
        <end position="198"/>
    </location>
</feature>
<comment type="subcellular location">
    <subcellularLocation>
        <location evidence="1">Cell membrane</location>
        <topology evidence="1">Multi-pass membrane protein</topology>
    </subcellularLocation>
</comment>
<dbReference type="PANTHER" id="PTHR43124:SF3">
    <property type="entry name" value="CHLORAMPHENICOL EFFLUX PUMP RV0191"/>
    <property type="match status" value="1"/>
</dbReference>
<feature type="transmembrane region" description="Helical" evidence="6">
    <location>
        <begin position="64"/>
        <end position="81"/>
    </location>
</feature>
<dbReference type="PROSITE" id="PS50850">
    <property type="entry name" value="MFS"/>
    <property type="match status" value="1"/>
</dbReference>
<keyword evidence="2" id="KW-1003">Cell membrane</keyword>
<feature type="transmembrane region" description="Helical" evidence="6">
    <location>
        <begin position="88"/>
        <end position="112"/>
    </location>
</feature>
<evidence type="ECO:0000256" key="1">
    <source>
        <dbReference type="ARBA" id="ARBA00004651"/>
    </source>
</evidence>
<evidence type="ECO:0000256" key="4">
    <source>
        <dbReference type="ARBA" id="ARBA00022989"/>
    </source>
</evidence>
<evidence type="ECO:0000313" key="8">
    <source>
        <dbReference type="EMBL" id="MDN4121056.1"/>
    </source>
</evidence>
<feature type="transmembrane region" description="Helical" evidence="6">
    <location>
        <begin position="253"/>
        <end position="271"/>
    </location>
</feature>
<evidence type="ECO:0000256" key="5">
    <source>
        <dbReference type="ARBA" id="ARBA00023136"/>
    </source>
</evidence>
<dbReference type="RefSeq" id="WP_266124952.1">
    <property type="nucleotide sequence ID" value="NZ_JAJHNU010000001.1"/>
</dbReference>
<proteinExistence type="predicted"/>
<feature type="transmembrane region" description="Helical" evidence="6">
    <location>
        <begin position="307"/>
        <end position="326"/>
    </location>
</feature>
<dbReference type="InterPro" id="IPR020846">
    <property type="entry name" value="MFS_dom"/>
</dbReference>
<sequence length="401" mass="42010">MPSPATSRSPSLVSSPWTAPLALFALATGGFSIGTGEFVIMGLLPDVATDLKISIPSAGHLISAYALGVVVGAPVLAVLGARWPRKRMLLVLMFAYALGNIISTLVPSYAGIMGARFFSGLPHGTYFGVASLVAADLVPYHKRTQAVAMVMLGLSVATLVGVPLAAALGQWAGWRWAFVLVSGFAVLAMMLLQLGLAYTPGNPKASPLRELSALKRSQVWLTLGIGAIGFGGMFSIFSYIKPTMMNLAHVPEVRIPLILAMFGLGTILGNVLGSRLADKNLELTIRGLLVYAMVTMLFFLWSAHHAYLGSFTLLLVGMIVALGPALQTRLMDVAGDAQTLAAALNHSAFNVANALGAWLGGLTISAGLGWTSTAWVGACLALGGLIIHAYSLKRMKGSALY</sequence>
<dbReference type="InterPro" id="IPR050189">
    <property type="entry name" value="MFS_Efflux_Transporters"/>
</dbReference>
<dbReference type="InterPro" id="IPR036259">
    <property type="entry name" value="MFS_trans_sf"/>
</dbReference>
<dbReference type="Pfam" id="PF07690">
    <property type="entry name" value="MFS_1"/>
    <property type="match status" value="1"/>
</dbReference>
<evidence type="ECO:0000256" key="6">
    <source>
        <dbReference type="SAM" id="Phobius"/>
    </source>
</evidence>
<keyword evidence="5 6" id="KW-0472">Membrane</keyword>
<feature type="transmembrane region" description="Helical" evidence="6">
    <location>
        <begin position="21"/>
        <end position="44"/>
    </location>
</feature>
<name>A0ABT8EIE9_9BURK</name>
<reference evidence="8" key="1">
    <citation type="submission" date="2021-11" db="EMBL/GenBank/DDBJ databases">
        <title>Draft genome sequence of Alcaligenes endophyticus type strain CCUG 75668T.</title>
        <authorList>
            <person name="Salva-Serra F."/>
            <person name="Duran R.E."/>
            <person name="Seeger M."/>
            <person name="Moore E.R.B."/>
            <person name="Jaen-Luchoro D."/>
        </authorList>
    </citation>
    <scope>NUCLEOTIDE SEQUENCE</scope>
    <source>
        <strain evidence="8">CCUG 75668</strain>
    </source>
</reference>
<evidence type="ECO:0000256" key="3">
    <source>
        <dbReference type="ARBA" id="ARBA00022692"/>
    </source>
</evidence>
<feature type="domain" description="Major facilitator superfamily (MFS) profile" evidence="7">
    <location>
        <begin position="22"/>
        <end position="396"/>
    </location>
</feature>
<accession>A0ABT8EIE9</accession>
<evidence type="ECO:0000256" key="2">
    <source>
        <dbReference type="ARBA" id="ARBA00022475"/>
    </source>
</evidence>
<dbReference type="Gene3D" id="1.20.1250.20">
    <property type="entry name" value="MFS general substrate transporter like domains"/>
    <property type="match status" value="2"/>
</dbReference>
<keyword evidence="3 6" id="KW-0812">Transmembrane</keyword>
<feature type="transmembrane region" description="Helical" evidence="6">
    <location>
        <begin position="219"/>
        <end position="241"/>
    </location>
</feature>